<name>A0A552UXB4_9FLAO</name>
<organism evidence="2 3">
    <name type="scientific">Flavobacterium zepuense</name>
    <dbReference type="NCBI Taxonomy" id="2593302"/>
    <lineage>
        <taxon>Bacteria</taxon>
        <taxon>Pseudomonadati</taxon>
        <taxon>Bacteroidota</taxon>
        <taxon>Flavobacteriia</taxon>
        <taxon>Flavobacteriales</taxon>
        <taxon>Flavobacteriaceae</taxon>
        <taxon>Flavobacterium</taxon>
    </lineage>
</organism>
<dbReference type="RefSeq" id="WP_143374519.1">
    <property type="nucleotide sequence ID" value="NZ_VJVZ01000011.1"/>
</dbReference>
<dbReference type="OrthoDB" id="1200950at2"/>
<evidence type="ECO:0008006" key="4">
    <source>
        <dbReference type="Google" id="ProtNLM"/>
    </source>
</evidence>
<gene>
    <name evidence="2" type="ORF">FMM05_16510</name>
</gene>
<comment type="caution">
    <text evidence="2">The sequence shown here is derived from an EMBL/GenBank/DDBJ whole genome shotgun (WGS) entry which is preliminary data.</text>
</comment>
<feature type="transmembrane region" description="Helical" evidence="1">
    <location>
        <begin position="52"/>
        <end position="78"/>
    </location>
</feature>
<evidence type="ECO:0000313" key="3">
    <source>
        <dbReference type="Proteomes" id="UP000320643"/>
    </source>
</evidence>
<dbReference type="EMBL" id="VJVZ01000011">
    <property type="protein sequence ID" value="TRW22855.1"/>
    <property type="molecule type" value="Genomic_DNA"/>
</dbReference>
<dbReference type="Proteomes" id="UP000320643">
    <property type="component" value="Unassembled WGS sequence"/>
</dbReference>
<accession>A0A552UXB4</accession>
<keyword evidence="1" id="KW-0812">Transmembrane</keyword>
<protein>
    <recommendedName>
        <fullName evidence="4">Transmembrane protein</fullName>
    </recommendedName>
</protein>
<evidence type="ECO:0000256" key="1">
    <source>
        <dbReference type="SAM" id="Phobius"/>
    </source>
</evidence>
<reference evidence="2 3" key="1">
    <citation type="submission" date="2019-07" db="EMBL/GenBank/DDBJ databases">
        <title>Flavobacterium sp. nov., isolated from glacier ice.</title>
        <authorList>
            <person name="Liu Q."/>
            <person name="Xin Y.-H."/>
        </authorList>
    </citation>
    <scope>NUCLEOTIDE SEQUENCE [LARGE SCALE GENOMIC DNA]</scope>
    <source>
        <strain evidence="2 3">ZT4R6</strain>
    </source>
</reference>
<proteinExistence type="predicted"/>
<keyword evidence="1" id="KW-0472">Membrane</keyword>
<evidence type="ECO:0000313" key="2">
    <source>
        <dbReference type="EMBL" id="TRW22855.1"/>
    </source>
</evidence>
<keyword evidence="1" id="KW-1133">Transmembrane helix</keyword>
<dbReference type="AlphaFoldDB" id="A0A552UXB4"/>
<feature type="transmembrane region" description="Helical" evidence="1">
    <location>
        <begin position="21"/>
        <end position="40"/>
    </location>
</feature>
<keyword evidence="3" id="KW-1185">Reference proteome</keyword>
<sequence>MVKTTNDIIISERERPVWQSVLATVSYVLMVIFIGLMIYGVYELPGRQGFKAFVSCFNCAVFMLVFGLRFSVVTSICFDMATRRYKKEYRVGRVKFGRWKQLPEIEYVSVFKQAIVLPGEDNAHMYTVNVWYGHNQHFTIYTKADGKPAYDMALFIATRLKVDMLDATDPQNKIWIMPYAETDSFALPPANINNKGLGF</sequence>